<evidence type="ECO:0000256" key="2">
    <source>
        <dbReference type="SAM" id="Phobius"/>
    </source>
</evidence>
<keyword evidence="4" id="KW-1185">Reference proteome</keyword>
<organism evidence="3 4">
    <name type="scientific">Tigriopus californicus</name>
    <name type="common">Marine copepod</name>
    <dbReference type="NCBI Taxonomy" id="6832"/>
    <lineage>
        <taxon>Eukaryota</taxon>
        <taxon>Metazoa</taxon>
        <taxon>Ecdysozoa</taxon>
        <taxon>Arthropoda</taxon>
        <taxon>Crustacea</taxon>
        <taxon>Multicrustacea</taxon>
        <taxon>Hexanauplia</taxon>
        <taxon>Copepoda</taxon>
        <taxon>Harpacticoida</taxon>
        <taxon>Harpacticidae</taxon>
        <taxon>Tigriopus</taxon>
    </lineage>
</organism>
<evidence type="ECO:0000313" key="4">
    <source>
        <dbReference type="Proteomes" id="UP000318571"/>
    </source>
</evidence>
<proteinExistence type="predicted"/>
<evidence type="ECO:0000313" key="3">
    <source>
        <dbReference type="EMBL" id="TRY73075.1"/>
    </source>
</evidence>
<sequence length="263" mass="30712">MADFVEYNNDDELSLYNMTAQELLERVDKLERQLDFYIPMYWSLVVVLVAIAFFVCVLILPERRRRHFKDLLRVETLKANHEAEEDLQNYSQFSSRRLSLADDDVFVEMADPHSNDESLFNALEQEPSAQYNEGFDFDDVDLNKKHRYLKRTELILKPRTLPDFQEIISYDPNQQPIYRDSNSRVTGQDSNQFGNSLKPEAIRKNTRDAVLANSNNDRHHDGLENYSTKPHVTKEDEEYKASIQKMVPGLSITRPSVNDEDLS</sequence>
<dbReference type="Proteomes" id="UP000318571">
    <property type="component" value="Chromosome 3"/>
</dbReference>
<feature type="transmembrane region" description="Helical" evidence="2">
    <location>
        <begin position="40"/>
        <end position="60"/>
    </location>
</feature>
<keyword evidence="2" id="KW-0812">Transmembrane</keyword>
<name>A0A553P5W1_TIGCA</name>
<dbReference type="AlphaFoldDB" id="A0A553P5W1"/>
<keyword evidence="2" id="KW-1133">Transmembrane helix</keyword>
<comment type="caution">
    <text evidence="3">The sequence shown here is derived from an EMBL/GenBank/DDBJ whole genome shotgun (WGS) entry which is preliminary data.</text>
</comment>
<dbReference type="EMBL" id="VCGU01000007">
    <property type="protein sequence ID" value="TRY73075.1"/>
    <property type="molecule type" value="Genomic_DNA"/>
</dbReference>
<gene>
    <name evidence="3" type="ORF">TCAL_02197</name>
</gene>
<evidence type="ECO:0000256" key="1">
    <source>
        <dbReference type="SAM" id="MobiDB-lite"/>
    </source>
</evidence>
<keyword evidence="2" id="KW-0472">Membrane</keyword>
<protein>
    <submittedName>
        <fullName evidence="3">Uncharacterized protein</fullName>
    </submittedName>
</protein>
<reference evidence="3 4" key="1">
    <citation type="journal article" date="2018" name="Nat. Ecol. Evol.">
        <title>Genomic signatures of mitonuclear coevolution across populations of Tigriopus californicus.</title>
        <authorList>
            <person name="Barreto F.S."/>
            <person name="Watson E.T."/>
            <person name="Lima T.G."/>
            <person name="Willett C.S."/>
            <person name="Edmands S."/>
            <person name="Li W."/>
            <person name="Burton R.S."/>
        </authorList>
    </citation>
    <scope>NUCLEOTIDE SEQUENCE [LARGE SCALE GENOMIC DNA]</scope>
    <source>
        <strain evidence="3 4">San Diego</strain>
    </source>
</reference>
<feature type="region of interest" description="Disordered" evidence="1">
    <location>
        <begin position="213"/>
        <end position="234"/>
    </location>
</feature>
<accession>A0A553P5W1</accession>